<dbReference type="SUPFAM" id="SSF51735">
    <property type="entry name" value="NAD(P)-binding Rossmann-fold domains"/>
    <property type="match status" value="1"/>
</dbReference>
<dbReference type="PANTHER" id="PTHR44013:SF1">
    <property type="entry name" value="ZINC-TYPE ALCOHOL DEHYDROGENASE-LIKE PROTEIN C16A3.02C"/>
    <property type="match status" value="1"/>
</dbReference>
<feature type="domain" description="Enoyl reductase (ER)" evidence="1">
    <location>
        <begin position="9"/>
        <end position="298"/>
    </location>
</feature>
<dbReference type="Gene3D" id="3.90.180.10">
    <property type="entry name" value="Medium-chain alcohol dehydrogenases, catalytic domain"/>
    <property type="match status" value="1"/>
</dbReference>
<dbReference type="InterPro" id="IPR052733">
    <property type="entry name" value="Chloroplast_QOR"/>
</dbReference>
<organism evidence="2 3">
    <name type="scientific">Promicromonospora thailandica</name>
    <dbReference type="NCBI Taxonomy" id="765201"/>
    <lineage>
        <taxon>Bacteria</taxon>
        <taxon>Bacillati</taxon>
        <taxon>Actinomycetota</taxon>
        <taxon>Actinomycetes</taxon>
        <taxon>Micrococcales</taxon>
        <taxon>Promicromonosporaceae</taxon>
        <taxon>Promicromonospora</taxon>
    </lineage>
</organism>
<comment type="caution">
    <text evidence="2">The sequence shown here is derived from an EMBL/GenBank/DDBJ whole genome shotgun (WGS) entry which is preliminary data.</text>
</comment>
<evidence type="ECO:0000313" key="2">
    <source>
        <dbReference type="EMBL" id="MCP2267391.1"/>
    </source>
</evidence>
<evidence type="ECO:0000313" key="3">
    <source>
        <dbReference type="Proteomes" id="UP001139493"/>
    </source>
</evidence>
<name>A0A9X2JXL6_9MICO</name>
<dbReference type="SUPFAM" id="SSF50129">
    <property type="entry name" value="GroES-like"/>
    <property type="match status" value="1"/>
</dbReference>
<dbReference type="Gene3D" id="3.40.50.720">
    <property type="entry name" value="NAD(P)-binding Rossmann-like Domain"/>
    <property type="match status" value="1"/>
</dbReference>
<dbReference type="PANTHER" id="PTHR44013">
    <property type="entry name" value="ZINC-TYPE ALCOHOL DEHYDROGENASE-LIKE PROTEIN C16A3.02C"/>
    <property type="match status" value="1"/>
</dbReference>
<proteinExistence type="predicted"/>
<evidence type="ECO:0000259" key="1">
    <source>
        <dbReference type="SMART" id="SM00829"/>
    </source>
</evidence>
<reference evidence="2" key="1">
    <citation type="submission" date="2022-06" db="EMBL/GenBank/DDBJ databases">
        <title>Genomic Encyclopedia of Archaeal and Bacterial Type Strains, Phase II (KMG-II): from individual species to whole genera.</title>
        <authorList>
            <person name="Goeker M."/>
        </authorList>
    </citation>
    <scope>NUCLEOTIDE SEQUENCE</scope>
    <source>
        <strain evidence="2">DSM 26652</strain>
    </source>
</reference>
<dbReference type="InterPro" id="IPR013154">
    <property type="entry name" value="ADH-like_N"/>
</dbReference>
<dbReference type="CDD" id="cd05289">
    <property type="entry name" value="MDR_like_2"/>
    <property type="match status" value="1"/>
</dbReference>
<dbReference type="InterPro" id="IPR036291">
    <property type="entry name" value="NAD(P)-bd_dom_sf"/>
</dbReference>
<dbReference type="Proteomes" id="UP001139493">
    <property type="component" value="Unassembled WGS sequence"/>
</dbReference>
<gene>
    <name evidence="2" type="ORF">APR03_004768</name>
</gene>
<dbReference type="InterPro" id="IPR020843">
    <property type="entry name" value="ER"/>
</dbReference>
<dbReference type="RefSeq" id="WP_253839842.1">
    <property type="nucleotide sequence ID" value="NZ_JAMTCS010000018.1"/>
</dbReference>
<dbReference type="GO" id="GO:0016491">
    <property type="term" value="F:oxidoreductase activity"/>
    <property type="evidence" value="ECO:0007669"/>
    <property type="project" value="InterPro"/>
</dbReference>
<dbReference type="Pfam" id="PF13602">
    <property type="entry name" value="ADH_zinc_N_2"/>
    <property type="match status" value="1"/>
</dbReference>
<dbReference type="EMBL" id="JAMTCS010000018">
    <property type="protein sequence ID" value="MCP2267391.1"/>
    <property type="molecule type" value="Genomic_DNA"/>
</dbReference>
<accession>A0A9X2JXL6</accession>
<dbReference type="InterPro" id="IPR011032">
    <property type="entry name" value="GroES-like_sf"/>
</dbReference>
<keyword evidence="3" id="KW-1185">Reference proteome</keyword>
<sequence>MRAYRLTSYEPDGFALTDVPEPATGPGQVKVRVEQIGVNPLEWKIRKGYVPQMVTLPLVLGTDVAGTVVETGPGVDDLTVGDRVAGFVDSGAYAALAVTRRERVTRVPDGLDLVSAAALVTAAETARRAIDLLDLAPGSTVVVNGAAGSVGSAAVQLLAAAGHHVVGTASAANHDVVRSWGATPVTYGETMVEELRAAAPGGVDAAVDTAGRDFVARVADLVPARRVVTITDFAAAQAGAIVTAGDPARLTAEAIGPVLALAAQGSFAVRIDSVHPFEDVDRALARSEQGHPAGKVVLSRPTA</sequence>
<dbReference type="Pfam" id="PF08240">
    <property type="entry name" value="ADH_N"/>
    <property type="match status" value="1"/>
</dbReference>
<protein>
    <submittedName>
        <fullName evidence="2">NADPH:quinone reductase</fullName>
    </submittedName>
</protein>
<dbReference type="SMART" id="SM00829">
    <property type="entry name" value="PKS_ER"/>
    <property type="match status" value="1"/>
</dbReference>
<dbReference type="AlphaFoldDB" id="A0A9X2JXL6"/>